<dbReference type="AlphaFoldDB" id="A0A7X1KQ97"/>
<evidence type="ECO:0000313" key="8">
    <source>
        <dbReference type="EMBL" id="MBC2669552.1"/>
    </source>
</evidence>
<feature type="domain" description="Protein kinase" evidence="7">
    <location>
        <begin position="69"/>
        <end position="371"/>
    </location>
</feature>
<dbReference type="InterPro" id="IPR008271">
    <property type="entry name" value="Ser/Thr_kinase_AS"/>
</dbReference>
<feature type="binding site" evidence="5">
    <location>
        <position position="100"/>
    </location>
    <ligand>
        <name>ATP</name>
        <dbReference type="ChEBI" id="CHEBI:30616"/>
    </ligand>
</feature>
<dbReference type="InterPro" id="IPR011009">
    <property type="entry name" value="Kinase-like_dom_sf"/>
</dbReference>
<keyword evidence="8" id="KW-0723">Serine/threonine-protein kinase</keyword>
<evidence type="ECO:0000256" key="2">
    <source>
        <dbReference type="ARBA" id="ARBA00022741"/>
    </source>
</evidence>
<comment type="caution">
    <text evidence="8">The sequence shown here is derived from an EMBL/GenBank/DDBJ whole genome shotgun (WGS) entry which is preliminary data.</text>
</comment>
<reference evidence="8 9" key="1">
    <citation type="submission" date="2020-08" db="EMBL/GenBank/DDBJ databases">
        <title>The genome sequence of type strain Novosphingobium piscinae KCTC 42194.</title>
        <authorList>
            <person name="Liu Y."/>
        </authorList>
    </citation>
    <scope>NUCLEOTIDE SEQUENCE [LARGE SCALE GENOMIC DNA]</scope>
    <source>
        <strain evidence="8 9">KCTC 42194</strain>
    </source>
</reference>
<accession>A0A7X1KQ97</accession>
<dbReference type="SUPFAM" id="SSF56112">
    <property type="entry name" value="Protein kinase-like (PK-like)"/>
    <property type="match status" value="1"/>
</dbReference>
<dbReference type="RefSeq" id="WP_185679417.1">
    <property type="nucleotide sequence ID" value="NZ_JACLAX010000009.1"/>
</dbReference>
<dbReference type="CDD" id="cd14014">
    <property type="entry name" value="STKc_PknB_like"/>
    <property type="match status" value="1"/>
</dbReference>
<keyword evidence="2 5" id="KW-0547">Nucleotide-binding</keyword>
<name>A0A7X1KQ97_9SPHN</name>
<gene>
    <name evidence="8" type="ORF">H7F53_10390</name>
</gene>
<feature type="region of interest" description="Disordered" evidence="6">
    <location>
        <begin position="225"/>
        <end position="244"/>
    </location>
</feature>
<dbReference type="PROSITE" id="PS00107">
    <property type="entry name" value="PROTEIN_KINASE_ATP"/>
    <property type="match status" value="1"/>
</dbReference>
<dbReference type="Pfam" id="PF00069">
    <property type="entry name" value="Pkinase"/>
    <property type="match status" value="1"/>
</dbReference>
<evidence type="ECO:0000256" key="5">
    <source>
        <dbReference type="PROSITE-ProRule" id="PRU10141"/>
    </source>
</evidence>
<dbReference type="PANTHER" id="PTHR43289:SF34">
    <property type="entry name" value="SERINE_THREONINE-PROTEIN KINASE YBDM-RELATED"/>
    <property type="match status" value="1"/>
</dbReference>
<keyword evidence="1" id="KW-0808">Transferase</keyword>
<dbReference type="PROSITE" id="PS00108">
    <property type="entry name" value="PROTEIN_KINASE_ST"/>
    <property type="match status" value="1"/>
</dbReference>
<evidence type="ECO:0000256" key="4">
    <source>
        <dbReference type="ARBA" id="ARBA00022840"/>
    </source>
</evidence>
<keyword evidence="3 8" id="KW-0418">Kinase</keyword>
<evidence type="ECO:0000259" key="7">
    <source>
        <dbReference type="PROSITE" id="PS50011"/>
    </source>
</evidence>
<keyword evidence="9" id="KW-1185">Reference proteome</keyword>
<keyword evidence="4 5" id="KW-0067">ATP-binding</keyword>
<dbReference type="InterPro" id="IPR000719">
    <property type="entry name" value="Prot_kinase_dom"/>
</dbReference>
<evidence type="ECO:0000256" key="1">
    <source>
        <dbReference type="ARBA" id="ARBA00022679"/>
    </source>
</evidence>
<dbReference type="SMART" id="SM00220">
    <property type="entry name" value="S_TKc"/>
    <property type="match status" value="1"/>
</dbReference>
<proteinExistence type="predicted"/>
<evidence type="ECO:0000256" key="6">
    <source>
        <dbReference type="SAM" id="MobiDB-lite"/>
    </source>
</evidence>
<organism evidence="8 9">
    <name type="scientific">Novosphingobium piscinae</name>
    <dbReference type="NCBI Taxonomy" id="1507448"/>
    <lineage>
        <taxon>Bacteria</taxon>
        <taxon>Pseudomonadati</taxon>
        <taxon>Pseudomonadota</taxon>
        <taxon>Alphaproteobacteria</taxon>
        <taxon>Sphingomonadales</taxon>
        <taxon>Sphingomonadaceae</taxon>
        <taxon>Novosphingobium</taxon>
    </lineage>
</organism>
<protein>
    <submittedName>
        <fullName evidence="8">Serine/threonine protein kinase</fullName>
    </submittedName>
</protein>
<evidence type="ECO:0000256" key="3">
    <source>
        <dbReference type="ARBA" id="ARBA00022777"/>
    </source>
</evidence>
<evidence type="ECO:0000313" key="9">
    <source>
        <dbReference type="Proteomes" id="UP000551327"/>
    </source>
</evidence>
<dbReference type="PANTHER" id="PTHR43289">
    <property type="entry name" value="MITOGEN-ACTIVATED PROTEIN KINASE KINASE KINASE 20-RELATED"/>
    <property type="match status" value="1"/>
</dbReference>
<dbReference type="PROSITE" id="PS50011">
    <property type="entry name" value="PROTEIN_KINASE_DOM"/>
    <property type="match status" value="1"/>
</dbReference>
<sequence>MKLFETALDWPPPARRERLSALLASEPEVLAAVLAMLEADAAAALLPTLPPAPIALVDDAPSPTRIGSYRIIEEIGRGGMGLVYRAARDDGLFDQEVAIKVIRRTIFSDATLAQFATERRILARLHHPHIAHLLDGGVSADGSPYIIMELIRGAPITDHATRRGLALAERLALFRDACTALEHAHRELVVHADVKPSNVVVAEGFGVKLLDFGIARLVGDESTLPGMAHTPGYSSPARQSGARATPSDDVYALGVLLGQLIAGVDGVNEDLRAVASRAAAPEPSARYGAVSELIAELDRWQRHEPVQARPPGRLRAGAMVLRRNRALAVGIALLALTASVTSVLYIRAEQAQAQAEHRFAEVRSLARYMLYDQFDGLARVPGTLKVRLALLDKSQAYLNSLAADRTPSADLALDIGQGFTRLAVVQAGRRGGPNLQLSKLAGQNLARADAVLGDALQRFPDRADIRMALAALRAQRCARSIYTEHGVEAAIRFAQSAEDLLAAMPGAAARDVVWTARDCRADAYTWLNQPKQAIALLTSEIAAARARMEHRQMTDDLVRELGLAYRLLAEAAFYDNDFAQSAAHGTTAVGVLRPLIVKHPDTLTFVRAYVAALMITAQASTNVPRDYGRALALLTEGSRLYRRMVQRDPEDTGTFVNLLSLEGDRAMVLAAAGRGADALALSADITRMNDDLARRYPDDLTIARNRARALATRVELLARTSGKAAGCQGTRAALAAWQAYGRQFGLTASDRADIVDPLDKALLSCP</sequence>
<dbReference type="GO" id="GO:0005524">
    <property type="term" value="F:ATP binding"/>
    <property type="evidence" value="ECO:0007669"/>
    <property type="project" value="UniProtKB-UniRule"/>
</dbReference>
<dbReference type="InterPro" id="IPR017441">
    <property type="entry name" value="Protein_kinase_ATP_BS"/>
</dbReference>
<dbReference type="Gene3D" id="3.30.200.20">
    <property type="entry name" value="Phosphorylase Kinase, domain 1"/>
    <property type="match status" value="1"/>
</dbReference>
<dbReference type="GO" id="GO:0004674">
    <property type="term" value="F:protein serine/threonine kinase activity"/>
    <property type="evidence" value="ECO:0007669"/>
    <property type="project" value="UniProtKB-KW"/>
</dbReference>
<dbReference type="Proteomes" id="UP000551327">
    <property type="component" value="Unassembled WGS sequence"/>
</dbReference>
<dbReference type="EMBL" id="JACLAX010000009">
    <property type="protein sequence ID" value="MBC2669552.1"/>
    <property type="molecule type" value="Genomic_DNA"/>
</dbReference>
<dbReference type="Gene3D" id="1.10.510.10">
    <property type="entry name" value="Transferase(Phosphotransferase) domain 1"/>
    <property type="match status" value="1"/>
</dbReference>